<dbReference type="NCBIfam" id="TIGR01670">
    <property type="entry name" value="KdsC-phosphatas"/>
    <property type="match status" value="1"/>
</dbReference>
<reference evidence="12 13" key="1">
    <citation type="submission" date="2019-08" db="EMBL/GenBank/DDBJ databases">
        <title>Amphibian skin-associated Pigmentiphaga: genome sequence and occurrence across geography and hosts.</title>
        <authorList>
            <person name="Bletz M.C."/>
            <person name="Bunk B."/>
            <person name="Sproeer C."/>
            <person name="Biwer P."/>
            <person name="Reiter S."/>
            <person name="Rabemananjara F.C.E."/>
            <person name="Schulz S."/>
            <person name="Overmann J."/>
            <person name="Vences M."/>
        </authorList>
    </citation>
    <scope>NUCLEOTIDE SEQUENCE [LARGE SCALE GENOMIC DNA]</scope>
    <source>
        <strain evidence="12 13">Mada1488</strain>
    </source>
</reference>
<evidence type="ECO:0000256" key="11">
    <source>
        <dbReference type="PIRSR" id="PIRSR006118-2"/>
    </source>
</evidence>
<dbReference type="SUPFAM" id="SSF56784">
    <property type="entry name" value="HAD-like"/>
    <property type="match status" value="1"/>
</dbReference>
<dbReference type="InterPro" id="IPR010023">
    <property type="entry name" value="KdsC_fam"/>
</dbReference>
<dbReference type="SFLD" id="SFLDG01136">
    <property type="entry name" value="C1.6:_Phosphoserine_Phosphatas"/>
    <property type="match status" value="1"/>
</dbReference>
<protein>
    <recommendedName>
        <fullName evidence="6">3-deoxy-D-manno-octulosonate 8-phosphate phosphatase KdsC</fullName>
        <ecNumber evidence="5">3.1.3.45</ecNumber>
    </recommendedName>
    <alternativeName>
        <fullName evidence="10">KDO 8-P phosphatase</fullName>
    </alternativeName>
</protein>
<evidence type="ECO:0000256" key="3">
    <source>
        <dbReference type="ARBA" id="ARBA00005893"/>
    </source>
</evidence>
<keyword evidence="9 11" id="KW-0460">Magnesium</keyword>
<dbReference type="InterPro" id="IPR050793">
    <property type="entry name" value="CMP-NeuNAc_synthase"/>
</dbReference>
<comment type="subunit">
    <text evidence="4">Homotetramer.</text>
</comment>
<dbReference type="AlphaFoldDB" id="A0A5C0B189"/>
<dbReference type="Proteomes" id="UP000325161">
    <property type="component" value="Chromosome"/>
</dbReference>
<evidence type="ECO:0000256" key="6">
    <source>
        <dbReference type="ARBA" id="ARBA00020092"/>
    </source>
</evidence>
<dbReference type="SFLD" id="SFLDG01138">
    <property type="entry name" value="C1.6.2:_Deoxy-d-mannose-octulo"/>
    <property type="match status" value="1"/>
</dbReference>
<dbReference type="PANTHER" id="PTHR21485:SF3">
    <property type="entry name" value="N-ACYLNEURAMINATE CYTIDYLYLTRANSFERASE"/>
    <property type="match status" value="1"/>
</dbReference>
<dbReference type="PANTHER" id="PTHR21485">
    <property type="entry name" value="HAD SUPERFAMILY MEMBERS CMAS AND KDSC"/>
    <property type="match status" value="1"/>
</dbReference>
<evidence type="ECO:0000256" key="1">
    <source>
        <dbReference type="ARBA" id="ARBA00000898"/>
    </source>
</evidence>
<name>A0A5C0B189_9BURK</name>
<keyword evidence="7 11" id="KW-0479">Metal-binding</keyword>
<organism evidence="12 13">
    <name type="scientific">Pigmentiphaga aceris</name>
    <dbReference type="NCBI Taxonomy" id="1940612"/>
    <lineage>
        <taxon>Bacteria</taxon>
        <taxon>Pseudomonadati</taxon>
        <taxon>Pseudomonadota</taxon>
        <taxon>Betaproteobacteria</taxon>
        <taxon>Burkholderiales</taxon>
        <taxon>Alcaligenaceae</taxon>
        <taxon>Pigmentiphaga</taxon>
    </lineage>
</organism>
<comment type="cofactor">
    <cofactor evidence="2 11">
        <name>Mg(2+)</name>
        <dbReference type="ChEBI" id="CHEBI:18420"/>
    </cofactor>
</comment>
<dbReference type="Pfam" id="PF08282">
    <property type="entry name" value="Hydrolase_3"/>
    <property type="match status" value="1"/>
</dbReference>
<accession>A0A5C0B189</accession>
<dbReference type="OrthoDB" id="9805604at2"/>
<dbReference type="EC" id="3.1.3.45" evidence="5"/>
<evidence type="ECO:0000256" key="4">
    <source>
        <dbReference type="ARBA" id="ARBA00011881"/>
    </source>
</evidence>
<dbReference type="PIRSF" id="PIRSF006118">
    <property type="entry name" value="KDO8-P_Ptase"/>
    <property type="match status" value="1"/>
</dbReference>
<feature type="binding site" evidence="11">
    <location>
        <position position="37"/>
    </location>
    <ligand>
        <name>Mg(2+)</name>
        <dbReference type="ChEBI" id="CHEBI:18420"/>
    </ligand>
</feature>
<comment type="similarity">
    <text evidence="3">Belongs to the KdsC family.</text>
</comment>
<evidence type="ECO:0000313" key="13">
    <source>
        <dbReference type="Proteomes" id="UP000325161"/>
    </source>
</evidence>
<dbReference type="InterPro" id="IPR023214">
    <property type="entry name" value="HAD_sf"/>
</dbReference>
<evidence type="ECO:0000256" key="8">
    <source>
        <dbReference type="ARBA" id="ARBA00022801"/>
    </source>
</evidence>
<dbReference type="SFLD" id="SFLDS00003">
    <property type="entry name" value="Haloacid_Dehalogenase"/>
    <property type="match status" value="1"/>
</dbReference>
<evidence type="ECO:0000313" key="12">
    <source>
        <dbReference type="EMBL" id="QEI08539.1"/>
    </source>
</evidence>
<dbReference type="RefSeq" id="WP_148818010.1">
    <property type="nucleotide sequence ID" value="NZ_CP043046.1"/>
</dbReference>
<dbReference type="GO" id="GO:0019143">
    <property type="term" value="F:3-deoxy-manno-octulosonate-8-phosphatase activity"/>
    <property type="evidence" value="ECO:0007669"/>
    <property type="project" value="UniProtKB-EC"/>
</dbReference>
<dbReference type="EMBL" id="CP043046">
    <property type="protein sequence ID" value="QEI08539.1"/>
    <property type="molecule type" value="Genomic_DNA"/>
</dbReference>
<comment type="catalytic activity">
    <reaction evidence="1">
        <text>3-deoxy-alpha-D-manno-2-octulosonate-8-phosphate + H2O = 3-deoxy-alpha-D-manno-oct-2-ulosonate + phosphate</text>
        <dbReference type="Rhea" id="RHEA:11500"/>
        <dbReference type="ChEBI" id="CHEBI:15377"/>
        <dbReference type="ChEBI" id="CHEBI:43474"/>
        <dbReference type="ChEBI" id="CHEBI:85985"/>
        <dbReference type="ChEBI" id="CHEBI:85986"/>
        <dbReference type="EC" id="3.1.3.45"/>
    </reaction>
</comment>
<gene>
    <name evidence="12" type="ORF">FXN63_23890</name>
</gene>
<evidence type="ECO:0000256" key="7">
    <source>
        <dbReference type="ARBA" id="ARBA00022723"/>
    </source>
</evidence>
<dbReference type="Gene3D" id="3.40.50.1000">
    <property type="entry name" value="HAD superfamily/HAD-like"/>
    <property type="match status" value="1"/>
</dbReference>
<keyword evidence="13" id="KW-1185">Reference proteome</keyword>
<feature type="binding site" evidence="11">
    <location>
        <position position="39"/>
    </location>
    <ligand>
        <name>substrate</name>
    </ligand>
</feature>
<evidence type="ECO:0000256" key="2">
    <source>
        <dbReference type="ARBA" id="ARBA00001946"/>
    </source>
</evidence>
<keyword evidence="8 12" id="KW-0378">Hydrolase</keyword>
<sequence>MNLPEINLPHPAEALLLARIPQEVRERAARVRLMVFDVDGILTDGVLWYSAQGETLKGFHVLDGHGLKLLRESGIEVALMTGRDSAMLSRRAADLGIAEVLQGVSDKGAALNELTKRMQVTLDETGFMGDDLMDLPALQRVGFAVSVPGAPTYVSQAAHWVTGKAGGHGAARECCDLILAAQGRLGSFIASGSRGLLTTGAAQ</sequence>
<evidence type="ECO:0000256" key="9">
    <source>
        <dbReference type="ARBA" id="ARBA00022842"/>
    </source>
</evidence>
<dbReference type="GO" id="GO:0046872">
    <property type="term" value="F:metal ion binding"/>
    <property type="evidence" value="ECO:0007669"/>
    <property type="project" value="UniProtKB-KW"/>
</dbReference>
<dbReference type="GO" id="GO:0008781">
    <property type="term" value="F:N-acylneuraminate cytidylyltransferase activity"/>
    <property type="evidence" value="ECO:0007669"/>
    <property type="project" value="TreeGrafter"/>
</dbReference>
<evidence type="ECO:0000256" key="5">
    <source>
        <dbReference type="ARBA" id="ARBA00013066"/>
    </source>
</evidence>
<dbReference type="FunFam" id="3.40.50.1000:FF:000029">
    <property type="entry name" value="3-deoxy-D-manno-octulosonate 8-phosphate phosphatase KdsC"/>
    <property type="match status" value="1"/>
</dbReference>
<dbReference type="KEGG" id="pacr:FXN63_23890"/>
<dbReference type="CDD" id="cd01630">
    <property type="entry name" value="HAD_KDO-like"/>
    <property type="match status" value="1"/>
</dbReference>
<evidence type="ECO:0000256" key="10">
    <source>
        <dbReference type="ARBA" id="ARBA00031051"/>
    </source>
</evidence>
<proteinExistence type="inferred from homology"/>
<feature type="binding site" evidence="11">
    <location>
        <position position="130"/>
    </location>
    <ligand>
        <name>Mg(2+)</name>
        <dbReference type="ChEBI" id="CHEBI:18420"/>
    </ligand>
</feature>
<dbReference type="InterPro" id="IPR036412">
    <property type="entry name" value="HAD-like_sf"/>
</dbReference>